<dbReference type="OrthoDB" id="354603at2"/>
<dbReference type="PROSITE" id="PS50005">
    <property type="entry name" value="TPR"/>
    <property type="match status" value="5"/>
</dbReference>
<dbReference type="Proteomes" id="UP000190395">
    <property type="component" value="Unassembled WGS sequence"/>
</dbReference>
<evidence type="ECO:0000313" key="6">
    <source>
        <dbReference type="Proteomes" id="UP000190395"/>
    </source>
</evidence>
<feature type="repeat" description="TPR" evidence="3">
    <location>
        <begin position="278"/>
        <end position="311"/>
    </location>
</feature>
<dbReference type="RefSeq" id="WP_159443511.1">
    <property type="nucleotide sequence ID" value="NZ_FUXC01000009.1"/>
</dbReference>
<gene>
    <name evidence="5" type="ORF">SAMN02745152_01550</name>
</gene>
<dbReference type="PANTHER" id="PTHR44943:SF8">
    <property type="entry name" value="TPR REPEAT-CONTAINING PROTEIN MJ0263"/>
    <property type="match status" value="1"/>
</dbReference>
<dbReference type="SMART" id="SM00028">
    <property type="entry name" value="TPR"/>
    <property type="match status" value="8"/>
</dbReference>
<dbReference type="InterPro" id="IPR051685">
    <property type="entry name" value="Ycf3/AcsC/BcsC/TPR_MFPF"/>
</dbReference>
<protein>
    <submittedName>
        <fullName evidence="5">Tetratricopeptide repeat-containing protein</fullName>
    </submittedName>
</protein>
<dbReference type="EMBL" id="FUXC01000009">
    <property type="protein sequence ID" value="SJZ90228.1"/>
    <property type="molecule type" value="Genomic_DNA"/>
</dbReference>
<name>A0A1T4PHE6_9SPIR</name>
<evidence type="ECO:0000256" key="3">
    <source>
        <dbReference type="PROSITE-ProRule" id="PRU00339"/>
    </source>
</evidence>
<evidence type="ECO:0000256" key="2">
    <source>
        <dbReference type="ARBA" id="ARBA00022803"/>
    </source>
</evidence>
<dbReference type="AlphaFoldDB" id="A0A1T4PHE6"/>
<feature type="chain" id="PRO_5012617218" evidence="4">
    <location>
        <begin position="30"/>
        <end position="460"/>
    </location>
</feature>
<feature type="repeat" description="TPR" evidence="3">
    <location>
        <begin position="312"/>
        <end position="345"/>
    </location>
</feature>
<dbReference type="GeneID" id="303367781"/>
<dbReference type="InterPro" id="IPR019734">
    <property type="entry name" value="TPR_rpt"/>
</dbReference>
<dbReference type="PANTHER" id="PTHR44943">
    <property type="entry name" value="CELLULOSE SYNTHASE OPERON PROTEIN C"/>
    <property type="match status" value="1"/>
</dbReference>
<keyword evidence="1" id="KW-0677">Repeat</keyword>
<dbReference type="InterPro" id="IPR011990">
    <property type="entry name" value="TPR-like_helical_dom_sf"/>
</dbReference>
<dbReference type="SUPFAM" id="SSF48452">
    <property type="entry name" value="TPR-like"/>
    <property type="match status" value="1"/>
</dbReference>
<reference evidence="5 6" key="1">
    <citation type="submission" date="2017-02" db="EMBL/GenBank/DDBJ databases">
        <authorList>
            <person name="Peterson S.W."/>
        </authorList>
    </citation>
    <scope>NUCLEOTIDE SEQUENCE [LARGE SCALE GENOMIC DNA]</scope>
    <source>
        <strain evidence="5 6">ATCC BAA-909</strain>
    </source>
</reference>
<feature type="signal peptide" evidence="4">
    <location>
        <begin position="1"/>
        <end position="29"/>
    </location>
</feature>
<accession>A0A1T4PHE6</accession>
<dbReference type="Pfam" id="PF13432">
    <property type="entry name" value="TPR_16"/>
    <property type="match status" value="3"/>
</dbReference>
<evidence type="ECO:0000256" key="1">
    <source>
        <dbReference type="ARBA" id="ARBA00022737"/>
    </source>
</evidence>
<keyword evidence="2 3" id="KW-0802">TPR repeat</keyword>
<dbReference type="STRING" id="225004.SAMN02745152_01550"/>
<dbReference type="Gene3D" id="1.25.40.10">
    <property type="entry name" value="Tetratricopeptide repeat domain"/>
    <property type="match status" value="3"/>
</dbReference>
<feature type="repeat" description="TPR" evidence="3">
    <location>
        <begin position="176"/>
        <end position="209"/>
    </location>
</feature>
<organism evidence="5 6">
    <name type="scientific">Treponema berlinense</name>
    <dbReference type="NCBI Taxonomy" id="225004"/>
    <lineage>
        <taxon>Bacteria</taxon>
        <taxon>Pseudomonadati</taxon>
        <taxon>Spirochaetota</taxon>
        <taxon>Spirochaetia</taxon>
        <taxon>Spirochaetales</taxon>
        <taxon>Treponemataceae</taxon>
        <taxon>Treponema</taxon>
    </lineage>
</organism>
<evidence type="ECO:0000256" key="4">
    <source>
        <dbReference type="SAM" id="SignalP"/>
    </source>
</evidence>
<feature type="repeat" description="TPR" evidence="3">
    <location>
        <begin position="210"/>
        <end position="243"/>
    </location>
</feature>
<sequence length="460" mass="52974">MKKLFQKRTVIIFCAVFFLAAVSIPVAFAQNSQPANSSQEIQFVQKLSSVLQNGTIEQALSLFESIPENLKNDTELLCLKGSLLLSSGKTEQAEKIASSLFEKEPKNIEVLNLNFMAAKQKGDKVNKAKFIKQILAIEPYNAEANIELADEQSLKKNWRNARDYYKKALFGDRTNEEALLGYGKMCYYMEKDDDAKDAFNRLYKLNPNNPQVNSYLGKYEAENTQYKKAIEYIKAAIKIDPSNTDYWFDLGTWSRMTGDYSGAESAWKQAVALEPEYFLGYAYLAGLYDEQGRREEALSYYRLTVEKNPQYYYAYESLGILAWGAGSWEESQKAFEQALKKNPDSISYKLMITACLFKQKKNLELRTFTESLMKKLTNRQSLDYKIVRMYHDRGGDSEVALNISKETNRTKKGRYLFYLALYYELTGKDSLAQKYYNEVTAMQSPMFFEYRLAQWASGIK</sequence>
<keyword evidence="4" id="KW-0732">Signal</keyword>
<feature type="repeat" description="TPR" evidence="3">
    <location>
        <begin position="244"/>
        <end position="277"/>
    </location>
</feature>
<evidence type="ECO:0000313" key="5">
    <source>
        <dbReference type="EMBL" id="SJZ90228.1"/>
    </source>
</evidence>
<keyword evidence="6" id="KW-1185">Reference proteome</keyword>
<proteinExistence type="predicted"/>